<sequence length="14" mass="1630">MPPSPQKTCIRICR</sequence>
<evidence type="ECO:0000313" key="2">
    <source>
        <dbReference type="Proteomes" id="UP000663881"/>
    </source>
</evidence>
<dbReference type="EMBL" id="CAJOAY010021466">
    <property type="protein sequence ID" value="CAF4348735.1"/>
    <property type="molecule type" value="Genomic_DNA"/>
</dbReference>
<feature type="non-terminal residue" evidence="1">
    <location>
        <position position="1"/>
    </location>
</feature>
<protein>
    <submittedName>
        <fullName evidence="1">Uncharacterized protein</fullName>
    </submittedName>
</protein>
<dbReference type="Proteomes" id="UP000663881">
    <property type="component" value="Unassembled WGS sequence"/>
</dbReference>
<name>A0A820KU84_9BILA</name>
<proteinExistence type="predicted"/>
<comment type="caution">
    <text evidence="1">The sequence shown here is derived from an EMBL/GenBank/DDBJ whole genome shotgun (WGS) entry which is preliminary data.</text>
</comment>
<organism evidence="1 2">
    <name type="scientific">Adineta steineri</name>
    <dbReference type="NCBI Taxonomy" id="433720"/>
    <lineage>
        <taxon>Eukaryota</taxon>
        <taxon>Metazoa</taxon>
        <taxon>Spiralia</taxon>
        <taxon>Gnathifera</taxon>
        <taxon>Rotifera</taxon>
        <taxon>Eurotatoria</taxon>
        <taxon>Bdelloidea</taxon>
        <taxon>Adinetida</taxon>
        <taxon>Adinetidae</taxon>
        <taxon>Adineta</taxon>
    </lineage>
</organism>
<reference evidence="1" key="1">
    <citation type="submission" date="2021-02" db="EMBL/GenBank/DDBJ databases">
        <authorList>
            <person name="Nowell W R."/>
        </authorList>
    </citation>
    <scope>NUCLEOTIDE SEQUENCE</scope>
</reference>
<feature type="non-terminal residue" evidence="1">
    <location>
        <position position="14"/>
    </location>
</feature>
<accession>A0A820KU84</accession>
<evidence type="ECO:0000313" key="1">
    <source>
        <dbReference type="EMBL" id="CAF4348735.1"/>
    </source>
</evidence>
<gene>
    <name evidence="1" type="ORF">OKA104_LOCUS48686</name>
</gene>